<dbReference type="AlphaFoldDB" id="A0A6G1K4N7"/>
<keyword evidence="1" id="KW-1133">Transmembrane helix</keyword>
<gene>
    <name evidence="2" type="ORF">K504DRAFT_54885</name>
</gene>
<reference evidence="2" key="1">
    <citation type="journal article" date="2020" name="Stud. Mycol.">
        <title>101 Dothideomycetes genomes: a test case for predicting lifestyles and emergence of pathogens.</title>
        <authorList>
            <person name="Haridas S."/>
            <person name="Albert R."/>
            <person name="Binder M."/>
            <person name="Bloem J."/>
            <person name="Labutti K."/>
            <person name="Salamov A."/>
            <person name="Andreopoulos B."/>
            <person name="Baker S."/>
            <person name="Barry K."/>
            <person name="Bills G."/>
            <person name="Bluhm B."/>
            <person name="Cannon C."/>
            <person name="Castanera R."/>
            <person name="Culley D."/>
            <person name="Daum C."/>
            <person name="Ezra D."/>
            <person name="Gonzalez J."/>
            <person name="Henrissat B."/>
            <person name="Kuo A."/>
            <person name="Liang C."/>
            <person name="Lipzen A."/>
            <person name="Lutzoni F."/>
            <person name="Magnuson J."/>
            <person name="Mondo S."/>
            <person name="Nolan M."/>
            <person name="Ohm R."/>
            <person name="Pangilinan J."/>
            <person name="Park H.-J."/>
            <person name="Ramirez L."/>
            <person name="Alfaro M."/>
            <person name="Sun H."/>
            <person name="Tritt A."/>
            <person name="Yoshinaga Y."/>
            <person name="Zwiers L.-H."/>
            <person name="Turgeon B."/>
            <person name="Goodwin S."/>
            <person name="Spatafora J."/>
            <person name="Crous P."/>
            <person name="Grigoriev I."/>
        </authorList>
    </citation>
    <scope>NUCLEOTIDE SEQUENCE</scope>
    <source>
        <strain evidence="2">CBS 279.74</strain>
    </source>
</reference>
<proteinExistence type="predicted"/>
<name>A0A6G1K4N7_9PLEO</name>
<keyword evidence="3" id="KW-1185">Reference proteome</keyword>
<evidence type="ECO:0000313" key="3">
    <source>
        <dbReference type="Proteomes" id="UP000799428"/>
    </source>
</evidence>
<feature type="transmembrane region" description="Helical" evidence="1">
    <location>
        <begin position="6"/>
        <end position="22"/>
    </location>
</feature>
<protein>
    <submittedName>
        <fullName evidence="2">Uncharacterized protein</fullName>
    </submittedName>
</protein>
<keyword evidence="1" id="KW-0812">Transmembrane</keyword>
<dbReference type="EMBL" id="MU005774">
    <property type="protein sequence ID" value="KAF2707337.1"/>
    <property type="molecule type" value="Genomic_DNA"/>
</dbReference>
<evidence type="ECO:0000313" key="2">
    <source>
        <dbReference type="EMBL" id="KAF2707337.1"/>
    </source>
</evidence>
<accession>A0A6G1K4N7</accession>
<evidence type="ECO:0000256" key="1">
    <source>
        <dbReference type="SAM" id="Phobius"/>
    </source>
</evidence>
<sequence>MHPADYVLFWPMMIAWPVLMFGRLHFETSAMLSIAVLFPSWMVVMSSYCCCWCCCCWCCCCCLLRSSSSSSSVDVWKAGLPTYRNNTPRHLSHIFTRHFKASASELSRSSSGGSTVSVFIYSTHPQTNGKYRIMYSQHWHTGVEAKKLIRERPISIWPMVPTFVPP</sequence>
<dbReference type="Proteomes" id="UP000799428">
    <property type="component" value="Unassembled WGS sequence"/>
</dbReference>
<organism evidence="2 3">
    <name type="scientific">Pleomassaria siparia CBS 279.74</name>
    <dbReference type="NCBI Taxonomy" id="1314801"/>
    <lineage>
        <taxon>Eukaryota</taxon>
        <taxon>Fungi</taxon>
        <taxon>Dikarya</taxon>
        <taxon>Ascomycota</taxon>
        <taxon>Pezizomycotina</taxon>
        <taxon>Dothideomycetes</taxon>
        <taxon>Pleosporomycetidae</taxon>
        <taxon>Pleosporales</taxon>
        <taxon>Pleomassariaceae</taxon>
        <taxon>Pleomassaria</taxon>
    </lineage>
</organism>
<keyword evidence="1" id="KW-0472">Membrane</keyword>